<keyword evidence="5" id="KW-1185">Reference proteome</keyword>
<dbReference type="PANTHER" id="PTHR30006">
    <property type="entry name" value="THIAMINE-BINDING PERIPLASMIC PROTEIN-RELATED"/>
    <property type="match status" value="1"/>
</dbReference>
<dbReference type="Proteomes" id="UP000553963">
    <property type="component" value="Unassembled WGS sequence"/>
</dbReference>
<feature type="chain" id="PRO_5032690193" evidence="3">
    <location>
        <begin position="20"/>
        <end position="423"/>
    </location>
</feature>
<dbReference type="InterPro" id="IPR006059">
    <property type="entry name" value="SBP"/>
</dbReference>
<proteinExistence type="predicted"/>
<name>A0A840ANT3_9HYPH</name>
<feature type="signal peptide" evidence="3">
    <location>
        <begin position="1"/>
        <end position="19"/>
    </location>
</feature>
<sequence length="423" mass="46355">MTRSLRVLLLAGVTLAAMAASASADMKPVGTDSFNMKHLDFDAATLTRENFYDVLVPVAKQEGEVNLYSFAASFPVFWKEAVIPGFEKKYGIRVNFYDVKEDVAKQQLIAVHQADQDSPADAYFAPGPTPAETRNTPIIANLPLADVLPEAKNFDETLLHVSFGFDHGGTFMPLHRDQTGMGYNSALMKPEEVPADFPALLAYAKAHPKQVAITSPLKGGSGENFLYALAQSMLTGECHDKLASDFGWDDAAAAEWVKTSGCFTPVWAYLRELTPLVEVTNGNADTQNLIANNAATIGTVWEDYAYTFVQDKQLPETYRITLLANGQDGGGDGIFVVRNAVHPAAAMLLIDYAMSYEPQFWKMKNMASRTARKDIAITDAIDAKNAQFLVPEAIYRKYAIGYPTVPVMTAMRDAYVAEIVSKM</sequence>
<evidence type="ECO:0000313" key="5">
    <source>
        <dbReference type="Proteomes" id="UP000553963"/>
    </source>
</evidence>
<dbReference type="Pfam" id="PF01547">
    <property type="entry name" value="SBP_bac_1"/>
    <property type="match status" value="1"/>
</dbReference>
<dbReference type="Gene3D" id="3.40.190.10">
    <property type="entry name" value="Periplasmic binding protein-like II"/>
    <property type="match status" value="3"/>
</dbReference>
<keyword evidence="4" id="KW-0813">Transport</keyword>
<accession>A0A840ANT3</accession>
<evidence type="ECO:0000256" key="3">
    <source>
        <dbReference type="SAM" id="SignalP"/>
    </source>
</evidence>
<reference evidence="4 5" key="1">
    <citation type="submission" date="2020-08" db="EMBL/GenBank/DDBJ databases">
        <title>Genomic Encyclopedia of Type Strains, Phase IV (KMG-IV): sequencing the most valuable type-strain genomes for metagenomic binning, comparative biology and taxonomic classification.</title>
        <authorList>
            <person name="Goeker M."/>
        </authorList>
    </citation>
    <scope>NUCLEOTIDE SEQUENCE [LARGE SCALE GENOMIC DNA]</scope>
    <source>
        <strain evidence="4 5">DSM 25966</strain>
    </source>
</reference>
<evidence type="ECO:0000256" key="2">
    <source>
        <dbReference type="ARBA" id="ARBA00022764"/>
    </source>
</evidence>
<dbReference type="SUPFAM" id="SSF53850">
    <property type="entry name" value="Periplasmic binding protein-like II"/>
    <property type="match status" value="1"/>
</dbReference>
<keyword evidence="1 3" id="KW-0732">Signal</keyword>
<keyword evidence="4" id="KW-0762">Sugar transport</keyword>
<dbReference type="PANTHER" id="PTHR30006:SF2">
    <property type="entry name" value="ABC TRANSPORTER SUBSTRATE-BINDING PROTEIN"/>
    <property type="match status" value="1"/>
</dbReference>
<dbReference type="RefSeq" id="WP_183398691.1">
    <property type="nucleotide sequence ID" value="NZ_JACIDS010000003.1"/>
</dbReference>
<dbReference type="AlphaFoldDB" id="A0A840ANT3"/>
<evidence type="ECO:0000256" key="1">
    <source>
        <dbReference type="ARBA" id="ARBA00022729"/>
    </source>
</evidence>
<gene>
    <name evidence="4" type="ORF">GGR25_002054</name>
</gene>
<organism evidence="4 5">
    <name type="scientific">Kaistia hirudinis</name>
    <dbReference type="NCBI Taxonomy" id="1293440"/>
    <lineage>
        <taxon>Bacteria</taxon>
        <taxon>Pseudomonadati</taxon>
        <taxon>Pseudomonadota</taxon>
        <taxon>Alphaproteobacteria</taxon>
        <taxon>Hyphomicrobiales</taxon>
        <taxon>Kaistiaceae</taxon>
        <taxon>Kaistia</taxon>
    </lineage>
</organism>
<evidence type="ECO:0000313" key="4">
    <source>
        <dbReference type="EMBL" id="MBB3931004.1"/>
    </source>
</evidence>
<comment type="caution">
    <text evidence="4">The sequence shown here is derived from an EMBL/GenBank/DDBJ whole genome shotgun (WGS) entry which is preliminary data.</text>
</comment>
<keyword evidence="2" id="KW-0574">Periplasm</keyword>
<protein>
    <submittedName>
        <fullName evidence="4">Multiple sugar transport system substrate-binding protein/putative spermidine/putrescine transport system substrate-binding protein</fullName>
    </submittedName>
</protein>
<dbReference type="EMBL" id="JACIDS010000003">
    <property type="protein sequence ID" value="MBB3931004.1"/>
    <property type="molecule type" value="Genomic_DNA"/>
</dbReference>